<evidence type="ECO:0000256" key="10">
    <source>
        <dbReference type="ARBA" id="ARBA00022737"/>
    </source>
</evidence>
<comment type="subcellular location">
    <subcellularLocation>
        <location evidence="1">Membrane</location>
        <topology evidence="1">Single-pass membrane protein</topology>
    </subcellularLocation>
</comment>
<name>Q208K3_LATSA</name>
<dbReference type="SMART" id="SM00220">
    <property type="entry name" value="S_TKc"/>
    <property type="match status" value="1"/>
</dbReference>
<evidence type="ECO:0000256" key="14">
    <source>
        <dbReference type="ARBA" id="ARBA00022989"/>
    </source>
</evidence>
<protein>
    <recommendedName>
        <fullName evidence="19">Nodulation receptor kinase</fullName>
        <ecNumber evidence="3">2.7.11.1</ecNumber>
    </recommendedName>
</protein>
<evidence type="ECO:0000256" key="18">
    <source>
        <dbReference type="ARBA" id="ARBA00048679"/>
    </source>
</evidence>
<dbReference type="PROSITE" id="PS50011">
    <property type="entry name" value="PROTEIN_KINASE_DOM"/>
    <property type="match status" value="1"/>
</dbReference>
<dbReference type="Pfam" id="PF00560">
    <property type="entry name" value="LRR_1"/>
    <property type="match status" value="2"/>
</dbReference>
<feature type="transmembrane region" description="Helical" evidence="21">
    <location>
        <begin position="519"/>
        <end position="542"/>
    </location>
</feature>
<comment type="catalytic activity">
    <reaction evidence="17">
        <text>L-threonyl-[protein] + ATP = O-phospho-L-threonyl-[protein] + ADP + H(+)</text>
        <dbReference type="Rhea" id="RHEA:46608"/>
        <dbReference type="Rhea" id="RHEA-COMP:11060"/>
        <dbReference type="Rhea" id="RHEA-COMP:11605"/>
        <dbReference type="ChEBI" id="CHEBI:15378"/>
        <dbReference type="ChEBI" id="CHEBI:30013"/>
        <dbReference type="ChEBI" id="CHEBI:30616"/>
        <dbReference type="ChEBI" id="CHEBI:61977"/>
        <dbReference type="ChEBI" id="CHEBI:456216"/>
        <dbReference type="EC" id="2.7.11.1"/>
    </reaction>
</comment>
<feature type="domain" description="Protein kinase" evidence="23">
    <location>
        <begin position="595"/>
        <end position="872"/>
    </location>
</feature>
<sequence length="924" mass="103564">MMELQVIWIIRLVVACVLCLCIFIISASSATEGFESIACCADSNYTDPKTNLNYTTDYRWYSDKSSCRQIPKILLSHRSNVNFRLFDIDEGKRCYNLPTIKDQVYLIRGIFPFDSVNSSFYVSIGATELGEVTSSRLEDLEIEGIFRAPKDNIDFCLLKEDVNPFISQLELRPLPEEYLHDFSTNVLKLISRNNLCGIEEDIRFPVDQNDRIWKATSTPLNALPLSFNVSIVDLNGKVTPPLKVLQTALTHPERLEFVHNGLETEDYEYSVLLYFLELNNTLKAGERVFDIYLNSEIKKESFDVLEGGSKYSYTVLNISANGSLNITLVKASGSKFGPLSPALKILQARPWIDETNQTDLEVIQKMRKELLLQNQDNEALESWSGDPCMLFPWKGVACDSSNGSSVITKLDLSSSNLKGTIPSSVTEMTKLQILNLSHNHFDGYIPSFPPSSLLISVDLSYNDLTGQLPESIISLPHLNSLYFGCNQHMSNDDEAKLNSSLINTDYGRCNAKKPKFGQVFMIGAITSGSILITLAVVILFFCRYRHKSITLEGFGGKTYPMATNIIFSLPSKDDFFIKSVSVKPFTLEYIELATEKYKTLIGEGGFGSVYRGTLDDGQEVAVKVRSATSTQGTREFDNELNLLSAIQHENLVPLLGYCNEYDQQILVYPFMSNGSLLDRLYGEPAKRKILDWPTRLSIALGAARGLAYLHTFPGRSVIHRDVKSSNILLDHSMCAKVADFGFSKYAPQEGDSYVSLEVRGTAGYLDPEYYKTQQLSEKSDVFSFGVVLLEIVSGREPLNIKRPRVEWSLVEWAKPYIRASKVDEIVDPGIKGGYHAEALWRVVEVALQCLEPYSTYRPCMVDIVRELEDALLIENNASEYMKSIDSLGGSNRYSIVMDKRGVPLTSTSAESTLPAQNVSHPQPR</sequence>
<comment type="catalytic activity">
    <reaction evidence="18">
        <text>L-seryl-[protein] + ATP = O-phospho-L-seryl-[protein] + ADP + H(+)</text>
        <dbReference type="Rhea" id="RHEA:17989"/>
        <dbReference type="Rhea" id="RHEA-COMP:9863"/>
        <dbReference type="Rhea" id="RHEA-COMP:11604"/>
        <dbReference type="ChEBI" id="CHEBI:15378"/>
        <dbReference type="ChEBI" id="CHEBI:29999"/>
        <dbReference type="ChEBI" id="CHEBI:30616"/>
        <dbReference type="ChEBI" id="CHEBI:83421"/>
        <dbReference type="ChEBI" id="CHEBI:456216"/>
        <dbReference type="EC" id="2.7.11.1"/>
    </reaction>
</comment>
<keyword evidence="14 21" id="KW-1133">Transmembrane helix</keyword>
<keyword evidence="11 20" id="KW-0547">Nucleotide-binding</keyword>
<evidence type="ECO:0000256" key="11">
    <source>
        <dbReference type="ARBA" id="ARBA00022741"/>
    </source>
</evidence>
<dbReference type="GO" id="GO:0004674">
    <property type="term" value="F:protein serine/threonine kinase activity"/>
    <property type="evidence" value="ECO:0007669"/>
    <property type="project" value="UniProtKB-KW"/>
</dbReference>
<accession>Q208K3</accession>
<dbReference type="GO" id="GO:0005524">
    <property type="term" value="F:ATP binding"/>
    <property type="evidence" value="ECO:0007669"/>
    <property type="project" value="UniProtKB-UniRule"/>
</dbReference>
<dbReference type="PROSITE" id="PS00107">
    <property type="entry name" value="PROTEIN_KINASE_ATP"/>
    <property type="match status" value="1"/>
</dbReference>
<evidence type="ECO:0000256" key="20">
    <source>
        <dbReference type="PROSITE-ProRule" id="PRU10141"/>
    </source>
</evidence>
<evidence type="ECO:0000256" key="5">
    <source>
        <dbReference type="ARBA" id="ARBA00022527"/>
    </source>
</evidence>
<feature type="chain" id="PRO_5004199300" description="Nodulation receptor kinase" evidence="22">
    <location>
        <begin position="31"/>
        <end position="924"/>
    </location>
</feature>
<dbReference type="Pfam" id="PF07714">
    <property type="entry name" value="PK_Tyr_Ser-Thr"/>
    <property type="match status" value="1"/>
</dbReference>
<dbReference type="InterPro" id="IPR013210">
    <property type="entry name" value="LRR_N_plant-typ"/>
</dbReference>
<evidence type="ECO:0000256" key="1">
    <source>
        <dbReference type="ARBA" id="ARBA00004167"/>
    </source>
</evidence>
<feature type="binding site" evidence="20">
    <location>
        <position position="623"/>
    </location>
    <ligand>
        <name>ATP</name>
        <dbReference type="ChEBI" id="CHEBI:30616"/>
    </ligand>
</feature>
<evidence type="ECO:0000256" key="3">
    <source>
        <dbReference type="ARBA" id="ARBA00012513"/>
    </source>
</evidence>
<keyword evidence="5" id="KW-0723">Serine/threonine-protein kinase</keyword>
<dbReference type="InterPro" id="IPR001611">
    <property type="entry name" value="Leu-rich_rpt"/>
</dbReference>
<comment type="similarity">
    <text evidence="2">Belongs to the protein kinase superfamily. Ser/Thr protein kinase family.</text>
</comment>
<dbReference type="PANTHER" id="PTHR45631">
    <property type="entry name" value="OS07G0107800 PROTEIN-RELATED"/>
    <property type="match status" value="1"/>
</dbReference>
<dbReference type="Gene3D" id="3.80.10.10">
    <property type="entry name" value="Ribonuclease Inhibitor"/>
    <property type="match status" value="1"/>
</dbReference>
<dbReference type="Pfam" id="PF08263">
    <property type="entry name" value="LRRNT_2"/>
    <property type="match status" value="1"/>
</dbReference>
<evidence type="ECO:0000259" key="23">
    <source>
        <dbReference type="PROSITE" id="PS50011"/>
    </source>
</evidence>
<keyword evidence="4" id="KW-0536">Nodulation</keyword>
<dbReference type="InterPro" id="IPR024788">
    <property type="entry name" value="Malectin-like_Carb-bd_dom"/>
</dbReference>
<dbReference type="SUPFAM" id="SSF52058">
    <property type="entry name" value="L domain-like"/>
    <property type="match status" value="1"/>
</dbReference>
<evidence type="ECO:0000256" key="7">
    <source>
        <dbReference type="ARBA" id="ARBA00022679"/>
    </source>
</evidence>
<keyword evidence="7" id="KW-0808">Transferase</keyword>
<evidence type="ECO:0000256" key="12">
    <source>
        <dbReference type="ARBA" id="ARBA00022777"/>
    </source>
</evidence>
<keyword evidence="9 22" id="KW-0732">Signal</keyword>
<evidence type="ECO:0000256" key="16">
    <source>
        <dbReference type="ARBA" id="ARBA00023136"/>
    </source>
</evidence>
<evidence type="ECO:0000256" key="2">
    <source>
        <dbReference type="ARBA" id="ARBA00008684"/>
    </source>
</evidence>
<dbReference type="AlphaFoldDB" id="Q208K3"/>
<dbReference type="InterPro" id="IPR011009">
    <property type="entry name" value="Kinase-like_dom_sf"/>
</dbReference>
<dbReference type="Gene3D" id="1.10.510.10">
    <property type="entry name" value="Transferase(Phosphotransferase) domain 1"/>
    <property type="match status" value="1"/>
</dbReference>
<dbReference type="EC" id="2.7.11.1" evidence="3"/>
<dbReference type="GO" id="GO:0009877">
    <property type="term" value="P:nodulation"/>
    <property type="evidence" value="ECO:0007669"/>
    <property type="project" value="UniProtKB-KW"/>
</dbReference>
<dbReference type="FunFam" id="3.30.200.20:FF:000495">
    <property type="entry name" value="Nodulation receptor kinase"/>
    <property type="match status" value="1"/>
</dbReference>
<dbReference type="SUPFAM" id="SSF56112">
    <property type="entry name" value="Protein kinase-like (PK-like)"/>
    <property type="match status" value="1"/>
</dbReference>
<evidence type="ECO:0000313" key="24">
    <source>
        <dbReference type="EMBL" id="ABD64156.1"/>
    </source>
</evidence>
<dbReference type="InterPro" id="IPR001245">
    <property type="entry name" value="Ser-Thr/Tyr_kinase_cat_dom"/>
</dbReference>
<proteinExistence type="evidence at transcript level"/>
<dbReference type="EMBL" id="DQ403853">
    <property type="protein sequence ID" value="ABD64156.1"/>
    <property type="molecule type" value="mRNA"/>
</dbReference>
<evidence type="ECO:0000256" key="21">
    <source>
        <dbReference type="SAM" id="Phobius"/>
    </source>
</evidence>
<keyword evidence="12" id="KW-0418">Kinase</keyword>
<gene>
    <name evidence="24" type="primary">SYMRK</name>
</gene>
<dbReference type="InterPro" id="IPR008271">
    <property type="entry name" value="Ser/Thr_kinase_AS"/>
</dbReference>
<dbReference type="PROSITE" id="PS00108">
    <property type="entry name" value="PROTEIN_KINASE_ST"/>
    <property type="match status" value="1"/>
</dbReference>
<dbReference type="InterPro" id="IPR032675">
    <property type="entry name" value="LRR_dom_sf"/>
</dbReference>
<dbReference type="GO" id="GO:0016020">
    <property type="term" value="C:membrane"/>
    <property type="evidence" value="ECO:0007669"/>
    <property type="project" value="UniProtKB-SubCell"/>
</dbReference>
<feature type="signal peptide" evidence="22">
    <location>
        <begin position="1"/>
        <end position="30"/>
    </location>
</feature>
<dbReference type="FunFam" id="1.10.510.10:FF:000300">
    <property type="entry name" value="Calmodulin-binding receptor-like cytoplasmic kinase 3"/>
    <property type="match status" value="1"/>
</dbReference>
<dbReference type="Gene3D" id="3.30.200.20">
    <property type="entry name" value="Phosphorylase Kinase, domain 1"/>
    <property type="match status" value="1"/>
</dbReference>
<evidence type="ECO:0000256" key="17">
    <source>
        <dbReference type="ARBA" id="ARBA00047899"/>
    </source>
</evidence>
<dbReference type="InterPro" id="IPR000719">
    <property type="entry name" value="Prot_kinase_dom"/>
</dbReference>
<reference evidence="24" key="1">
    <citation type="submission" date="2006-02" db="EMBL/GenBank/DDBJ databases">
        <title>SYMRK is key kinase in the progress of symbiosis.</title>
        <authorList>
            <person name="Tan Z.J."/>
            <person name="Hu Y.L."/>
            <person name="Zhu X.C."/>
            <person name="Lin Z.P."/>
        </authorList>
    </citation>
    <scope>NUCLEOTIDE SEQUENCE</scope>
</reference>
<evidence type="ECO:0000256" key="22">
    <source>
        <dbReference type="SAM" id="SignalP"/>
    </source>
</evidence>
<evidence type="ECO:0000256" key="4">
    <source>
        <dbReference type="ARBA" id="ARBA00022458"/>
    </source>
</evidence>
<keyword evidence="13 20" id="KW-0067">ATP-binding</keyword>
<organism evidence="24">
    <name type="scientific">Lathyrus sativus</name>
    <name type="common">White vetchling</name>
    <dbReference type="NCBI Taxonomy" id="3860"/>
    <lineage>
        <taxon>Eukaryota</taxon>
        <taxon>Viridiplantae</taxon>
        <taxon>Streptophyta</taxon>
        <taxon>Embryophyta</taxon>
        <taxon>Tracheophyta</taxon>
        <taxon>Spermatophyta</taxon>
        <taxon>Magnoliopsida</taxon>
        <taxon>eudicotyledons</taxon>
        <taxon>Gunneridae</taxon>
        <taxon>Pentapetalae</taxon>
        <taxon>rosids</taxon>
        <taxon>fabids</taxon>
        <taxon>Fabales</taxon>
        <taxon>Fabaceae</taxon>
        <taxon>Papilionoideae</taxon>
        <taxon>50 kb inversion clade</taxon>
        <taxon>NPAAA clade</taxon>
        <taxon>Hologalegina</taxon>
        <taxon>IRL clade</taxon>
        <taxon>Fabeae</taxon>
        <taxon>Lathyrus</taxon>
    </lineage>
</organism>
<dbReference type="PANTHER" id="PTHR45631:SF27">
    <property type="entry name" value="PROTEIN KINASE DOMAIN-CONTAINING PROTEIN"/>
    <property type="match status" value="1"/>
</dbReference>
<dbReference type="InterPro" id="IPR017441">
    <property type="entry name" value="Protein_kinase_ATP_BS"/>
</dbReference>
<evidence type="ECO:0000256" key="8">
    <source>
        <dbReference type="ARBA" id="ARBA00022692"/>
    </source>
</evidence>
<evidence type="ECO:0000256" key="19">
    <source>
        <dbReference type="ARBA" id="ARBA00072616"/>
    </source>
</evidence>
<dbReference type="CDD" id="cd14066">
    <property type="entry name" value="STKc_IRAK"/>
    <property type="match status" value="1"/>
</dbReference>
<dbReference type="Gene3D" id="2.60.120.430">
    <property type="entry name" value="Galactose-binding lectin"/>
    <property type="match status" value="1"/>
</dbReference>
<dbReference type="FunFam" id="3.80.10.10:FF:000129">
    <property type="entry name" value="Leucine-rich repeat receptor-like kinase"/>
    <property type="match status" value="1"/>
</dbReference>
<keyword evidence="8 21" id="KW-0812">Transmembrane</keyword>
<keyword evidence="6" id="KW-0433">Leucine-rich repeat</keyword>
<evidence type="ECO:0000256" key="13">
    <source>
        <dbReference type="ARBA" id="ARBA00022840"/>
    </source>
</evidence>
<dbReference type="Pfam" id="PF12819">
    <property type="entry name" value="Malectin_like"/>
    <property type="match status" value="1"/>
</dbReference>
<keyword evidence="16 21" id="KW-0472">Membrane</keyword>
<keyword evidence="15" id="KW-0175">Coiled coil</keyword>
<keyword evidence="10" id="KW-0677">Repeat</keyword>
<evidence type="ECO:0000256" key="9">
    <source>
        <dbReference type="ARBA" id="ARBA00022729"/>
    </source>
</evidence>
<evidence type="ECO:0000256" key="6">
    <source>
        <dbReference type="ARBA" id="ARBA00022614"/>
    </source>
</evidence>
<evidence type="ECO:0000256" key="15">
    <source>
        <dbReference type="ARBA" id="ARBA00023054"/>
    </source>
</evidence>